<proteinExistence type="predicted"/>
<accession>A0A419EP49</accession>
<comment type="caution">
    <text evidence="3">The sequence shown here is derived from an EMBL/GenBank/DDBJ whole genome shotgun (WGS) entry which is preliminary data.</text>
</comment>
<dbReference type="SUPFAM" id="SSF53743">
    <property type="entry name" value="FucI/AraA N-terminal and middle domains"/>
    <property type="match status" value="1"/>
</dbReference>
<evidence type="ECO:0000256" key="2">
    <source>
        <dbReference type="ARBA" id="ARBA00023277"/>
    </source>
</evidence>
<organism evidence="3 4">
    <name type="scientific">Candidatus Abyssobacteria bacterium SURF_17</name>
    <dbReference type="NCBI Taxonomy" id="2093361"/>
    <lineage>
        <taxon>Bacteria</taxon>
        <taxon>Pseudomonadati</taxon>
        <taxon>Candidatus Hydrogenedentota</taxon>
        <taxon>Candidatus Abyssobacteria</taxon>
    </lineage>
</organism>
<keyword evidence="1 3" id="KW-0413">Isomerase</keyword>
<evidence type="ECO:0000313" key="3">
    <source>
        <dbReference type="EMBL" id="RJP64688.1"/>
    </source>
</evidence>
<dbReference type="PANTHER" id="PTHR36120">
    <property type="entry name" value="FUCOSE ISOMERASE"/>
    <property type="match status" value="1"/>
</dbReference>
<sequence>MRKRKFRLGYAPTRRVTFSKEEAGRYRKLILKAIKGFGVEVVDINWLNDEGLLFDIRQADEVAKRFRHEFVDAVFVPHCNFGTEEAVGRLGKKLGLPLLLWGPRDDAPGPDGLRLRDTQCGLFATSKVLRRMNVPFTYIVNSRLDEPVFERGFKNFVAAASAANAFKNMRIGQVAPRPKAFWTMMCNEGELLERFGLEVVPITLSEIVERVKAKVANSRKAIVSKVRSLKTAVDTTDCSEESLQAMVGLKLVLQEWAEEEGLRAIALQCWTAMQDALGVVPCFINGLLTSEGLPVTCETDVHGAATAILLQALALDERPIFFADLTIRHPKRDNAELLWHCGNFPLALKDAKSPTLACHYIMEGNYPGCGEFRLKEGPVTIARMDGDHGEYSLLMGEAKTVAGPLSRGTYVWVEVGDWPLWEERIIRGPYVHHVAAIYGQFASALYEACRYIPGLKPDAVEPTESEIQAWLRGR</sequence>
<dbReference type="Proteomes" id="UP000285961">
    <property type="component" value="Unassembled WGS sequence"/>
</dbReference>
<dbReference type="EMBL" id="QZKI01000136">
    <property type="protein sequence ID" value="RJP64688.1"/>
    <property type="molecule type" value="Genomic_DNA"/>
</dbReference>
<evidence type="ECO:0000256" key="1">
    <source>
        <dbReference type="ARBA" id="ARBA00023235"/>
    </source>
</evidence>
<protein>
    <submittedName>
        <fullName evidence="3">Fucose isomerase</fullName>
    </submittedName>
</protein>
<dbReference type="GO" id="GO:0005737">
    <property type="term" value="C:cytoplasm"/>
    <property type="evidence" value="ECO:0007669"/>
    <property type="project" value="InterPro"/>
</dbReference>
<reference evidence="3 4" key="1">
    <citation type="journal article" date="2017" name="ISME J.">
        <title>Energy and carbon metabolisms in a deep terrestrial subsurface fluid microbial community.</title>
        <authorList>
            <person name="Momper L."/>
            <person name="Jungbluth S.P."/>
            <person name="Lee M.D."/>
            <person name="Amend J.P."/>
        </authorList>
    </citation>
    <scope>NUCLEOTIDE SEQUENCE [LARGE SCALE GENOMIC DNA]</scope>
    <source>
        <strain evidence="3">SURF_17</strain>
    </source>
</reference>
<evidence type="ECO:0000313" key="4">
    <source>
        <dbReference type="Proteomes" id="UP000285961"/>
    </source>
</evidence>
<name>A0A419EP49_9BACT</name>
<dbReference type="PANTHER" id="PTHR36120:SF1">
    <property type="entry name" value="L-FUCOSE ISOMERASE C-TERMINAL DOMAIN-CONTAINING PROTEIN"/>
    <property type="match status" value="1"/>
</dbReference>
<dbReference type="AlphaFoldDB" id="A0A419EP49"/>
<dbReference type="GO" id="GO:0006004">
    <property type="term" value="P:fucose metabolic process"/>
    <property type="evidence" value="ECO:0007669"/>
    <property type="project" value="InterPro"/>
</dbReference>
<keyword evidence="2" id="KW-0119">Carbohydrate metabolism</keyword>
<dbReference type="InterPro" id="IPR009015">
    <property type="entry name" value="Fucose_isomerase_N/cen_sf"/>
</dbReference>
<dbReference type="GO" id="GO:0008736">
    <property type="term" value="F:L-fucose isomerase activity"/>
    <property type="evidence" value="ECO:0007669"/>
    <property type="project" value="InterPro"/>
</dbReference>
<gene>
    <name evidence="3" type="ORF">C4532_18775</name>
</gene>